<evidence type="ECO:0000313" key="2">
    <source>
        <dbReference type="Proteomes" id="UP000019700"/>
    </source>
</evidence>
<dbReference type="Proteomes" id="UP000019700">
    <property type="component" value="Genome"/>
</dbReference>
<evidence type="ECO:0008006" key="3">
    <source>
        <dbReference type="Google" id="ProtNLM"/>
    </source>
</evidence>
<dbReference type="GeneID" id="18938335"/>
<dbReference type="OrthoDB" id="29717at10239"/>
<keyword evidence="2" id="KW-1185">Reference proteome</keyword>
<accession>W8NNV9</accession>
<gene>
    <name evidence="1" type="ORF">ISF9_024</name>
</gene>
<organism evidence="1 2">
    <name type="scientific">Microbacterium phage vB_MoxS-ISF9</name>
    <dbReference type="NCBI Taxonomy" id="1458670"/>
    <lineage>
        <taxon>Viruses</taxon>
        <taxon>Duplodnaviria</taxon>
        <taxon>Heunggongvirae</taxon>
        <taxon>Uroviricota</taxon>
        <taxon>Caudoviricetes</taxon>
        <taxon>Farahnazvirus</taxon>
        <taxon>Farahnazvirus ISF9</taxon>
    </lineage>
</organism>
<dbReference type="KEGG" id="vg:18938335"/>
<dbReference type="EMBL" id="KJ173786">
    <property type="protein sequence ID" value="AHL18494.1"/>
    <property type="molecule type" value="Genomic_DNA"/>
</dbReference>
<evidence type="ECO:0000313" key="1">
    <source>
        <dbReference type="EMBL" id="AHL18494.1"/>
    </source>
</evidence>
<name>W8NNV9_9CAUD</name>
<reference evidence="1 2" key="1">
    <citation type="journal article" date="2014" name="Arch. Virol.">
        <title>Complete genome sequence of a novel phage, vB_MoxS-ISF9, infecting methylotrophic Microbacterium: first report of a virulent Microbacterium phage.</title>
        <authorList>
            <person name="Zamani I."/>
            <person name="Bouzari M."/>
            <person name="Emtiazi G."/>
            <person name="Ghasemi S.M."/>
            <person name="Chang H.I."/>
        </authorList>
    </citation>
    <scope>NUCLEOTIDE SEQUENCE [LARGE SCALE GENOMIC DNA]</scope>
</reference>
<proteinExistence type="predicted"/>
<dbReference type="Pfam" id="PF25209">
    <property type="entry name" value="Phage_capsid_4"/>
    <property type="match status" value="1"/>
</dbReference>
<protein>
    <recommendedName>
        <fullName evidence="3">Major capsid protein</fullName>
    </recommendedName>
</protein>
<sequence length="398" mass="43085">MAQTLMETVTRDGALPIFNKRLNDAKLAEADRIIAGVSENDNRAVLEFKEHLGAIRGEAIHTTGDDFIFAFAQLTQLSVVDEWEAAERTWSDAIETMTVSSFETPMDYSIKATTDGFARPQTEPNKPGHIVPKVAEGSPYPHFHFSGERSGQGGIHKAGGRYDLTFEMIIKDVVGIVPMIPKLINESLLEREEYDAWQGLVEFIDVSSNHLVAGQTMIGETVSTDSVLTRAALALALRQAANREINGKKVKVKRYNLIVPTGAGEDAKFLLNTFALTGLEVVNGLQTQIMSAQGYNPLSKIAGVIETDYLSGTQWALIPAKGAITGPDKFYKLGQLTGHIGPELRLENATGNYIGGGAVGPFEGDFETDTAAFRGRIITGGIGWYNQFAVFSDGTGAP</sequence>
<dbReference type="RefSeq" id="YP_009021469.1">
    <property type="nucleotide sequence ID" value="NC_023859.1"/>
</dbReference>